<gene>
    <name evidence="1" type="ORF">G2W53_034372</name>
</gene>
<dbReference type="Proteomes" id="UP000634136">
    <property type="component" value="Unassembled WGS sequence"/>
</dbReference>
<dbReference type="AlphaFoldDB" id="A0A834WBU7"/>
<comment type="caution">
    <text evidence="1">The sequence shown here is derived from an EMBL/GenBank/DDBJ whole genome shotgun (WGS) entry which is preliminary data.</text>
</comment>
<organism evidence="1 2">
    <name type="scientific">Senna tora</name>
    <dbReference type="NCBI Taxonomy" id="362788"/>
    <lineage>
        <taxon>Eukaryota</taxon>
        <taxon>Viridiplantae</taxon>
        <taxon>Streptophyta</taxon>
        <taxon>Embryophyta</taxon>
        <taxon>Tracheophyta</taxon>
        <taxon>Spermatophyta</taxon>
        <taxon>Magnoliopsida</taxon>
        <taxon>eudicotyledons</taxon>
        <taxon>Gunneridae</taxon>
        <taxon>Pentapetalae</taxon>
        <taxon>rosids</taxon>
        <taxon>fabids</taxon>
        <taxon>Fabales</taxon>
        <taxon>Fabaceae</taxon>
        <taxon>Caesalpinioideae</taxon>
        <taxon>Cassia clade</taxon>
        <taxon>Senna</taxon>
    </lineage>
</organism>
<reference evidence="1" key="1">
    <citation type="submission" date="2020-09" db="EMBL/GenBank/DDBJ databases">
        <title>Genome-Enabled Discovery of Anthraquinone Biosynthesis in Senna tora.</title>
        <authorList>
            <person name="Kang S.-H."/>
            <person name="Pandey R.P."/>
            <person name="Lee C.-M."/>
            <person name="Sim J.-S."/>
            <person name="Jeong J.-T."/>
            <person name="Choi B.-S."/>
            <person name="Jung M."/>
            <person name="Ginzburg D."/>
            <person name="Zhao K."/>
            <person name="Won S.Y."/>
            <person name="Oh T.-J."/>
            <person name="Yu Y."/>
            <person name="Kim N.-H."/>
            <person name="Lee O.R."/>
            <person name="Lee T.-H."/>
            <person name="Bashyal P."/>
            <person name="Kim T.-S."/>
            <person name="Lee W.-H."/>
            <person name="Kawkins C."/>
            <person name="Kim C.-K."/>
            <person name="Kim J.S."/>
            <person name="Ahn B.O."/>
            <person name="Rhee S.Y."/>
            <person name="Sohng J.K."/>
        </authorList>
    </citation>
    <scope>NUCLEOTIDE SEQUENCE</scope>
    <source>
        <tissue evidence="1">Leaf</tissue>
    </source>
</reference>
<protein>
    <submittedName>
        <fullName evidence="1">Uncharacterized protein</fullName>
    </submittedName>
</protein>
<keyword evidence="2" id="KW-1185">Reference proteome</keyword>
<name>A0A834WBU7_9FABA</name>
<proteinExistence type="predicted"/>
<evidence type="ECO:0000313" key="2">
    <source>
        <dbReference type="Proteomes" id="UP000634136"/>
    </source>
</evidence>
<dbReference type="EMBL" id="JAAIUW010000010">
    <property type="protein sequence ID" value="KAF7813396.1"/>
    <property type="molecule type" value="Genomic_DNA"/>
</dbReference>
<accession>A0A834WBU7</accession>
<sequence>MERDKRERVSIRLEHKERPPLATIRSFFLIVTWCYGIDSIPCHVVFCKNWIPCKNCGIEAGFVESEEKVHFALYNSAALSLVSSSPLSQSVSLSICLQDEDEAEMEDLSDQMEKKLMVTHFNHEGRKSRSAMKK</sequence>
<evidence type="ECO:0000313" key="1">
    <source>
        <dbReference type="EMBL" id="KAF7813396.1"/>
    </source>
</evidence>